<evidence type="ECO:0000313" key="2">
    <source>
        <dbReference type="EMBL" id="MBC8175841.1"/>
    </source>
</evidence>
<dbReference type="AlphaFoldDB" id="A0A8J6MXR7"/>
<accession>A0A8J6MXR7</accession>
<dbReference type="Proteomes" id="UP000650524">
    <property type="component" value="Unassembled WGS sequence"/>
</dbReference>
<proteinExistence type="predicted"/>
<dbReference type="Pfam" id="PF04945">
    <property type="entry name" value="YHS"/>
    <property type="match status" value="1"/>
</dbReference>
<evidence type="ECO:0000259" key="1">
    <source>
        <dbReference type="Pfam" id="PF04945"/>
    </source>
</evidence>
<organism evidence="2 3">
    <name type="scientific">Candidatus Desulfacyla euxinica</name>
    <dbReference type="NCBI Taxonomy" id="2841693"/>
    <lineage>
        <taxon>Bacteria</taxon>
        <taxon>Deltaproteobacteria</taxon>
        <taxon>Candidatus Desulfacyla</taxon>
    </lineage>
</organism>
<sequence>MVKFLVLIFLGFLIYRAARRYMTLGQKAEQSPGEGSVDEMVQDPSCMTYIPRRSAQRKVVGGKEFFFCSKECVEKFEKEMRAQQ</sequence>
<dbReference type="InterPro" id="IPR007029">
    <property type="entry name" value="YHS_dom"/>
</dbReference>
<feature type="domain" description="YHS" evidence="1">
    <location>
        <begin position="41"/>
        <end position="79"/>
    </location>
</feature>
<evidence type="ECO:0000313" key="3">
    <source>
        <dbReference type="Proteomes" id="UP000650524"/>
    </source>
</evidence>
<comment type="caution">
    <text evidence="2">The sequence shown here is derived from an EMBL/GenBank/DDBJ whole genome shotgun (WGS) entry which is preliminary data.</text>
</comment>
<gene>
    <name evidence="2" type="ORF">H8E19_00440</name>
</gene>
<reference evidence="2 3" key="1">
    <citation type="submission" date="2020-08" db="EMBL/GenBank/DDBJ databases">
        <title>Bridging the membrane lipid divide: bacteria of the FCB group superphylum have the potential to synthesize archaeal ether lipids.</title>
        <authorList>
            <person name="Villanueva L."/>
            <person name="Von Meijenfeldt F.A.B."/>
            <person name="Westbye A.B."/>
            <person name="Yadav S."/>
            <person name="Hopmans E.C."/>
            <person name="Dutilh B.E."/>
            <person name="Sinninghe Damste J.S."/>
        </authorList>
    </citation>
    <scope>NUCLEOTIDE SEQUENCE [LARGE SCALE GENOMIC DNA]</scope>
    <source>
        <strain evidence="2">NIOZ-UU27</strain>
    </source>
</reference>
<protein>
    <submittedName>
        <fullName evidence="2">YHS domain-containing protein</fullName>
    </submittedName>
</protein>
<name>A0A8J6MXR7_9DELT</name>
<dbReference type="EMBL" id="JACNJD010000029">
    <property type="protein sequence ID" value="MBC8175841.1"/>
    <property type="molecule type" value="Genomic_DNA"/>
</dbReference>